<dbReference type="GO" id="GO:0000271">
    <property type="term" value="P:polysaccharide biosynthetic process"/>
    <property type="evidence" value="ECO:0007669"/>
    <property type="project" value="TreeGrafter"/>
</dbReference>
<dbReference type="InterPro" id="IPR015424">
    <property type="entry name" value="PyrdxlP-dep_Trfase"/>
</dbReference>
<evidence type="ECO:0000256" key="5">
    <source>
        <dbReference type="PIRSR" id="PIRSR000390-1"/>
    </source>
</evidence>
<dbReference type="AlphaFoldDB" id="A0A1E7N839"/>
<evidence type="ECO:0000313" key="10">
    <source>
        <dbReference type="Proteomes" id="UP000610124"/>
    </source>
</evidence>
<gene>
    <name evidence="7" type="ORF">GCM10010502_22300</name>
    <name evidence="8" type="ORF">HS99_0027840</name>
</gene>
<dbReference type="GO" id="GO:0030170">
    <property type="term" value="F:pyridoxal phosphate binding"/>
    <property type="evidence" value="ECO:0007669"/>
    <property type="project" value="TreeGrafter"/>
</dbReference>
<reference evidence="9" key="4">
    <citation type="submission" date="2016-08" db="EMBL/GenBank/DDBJ databases">
        <title>Sequencing, assembly and comparative genomics of S. aureofaciens ATCC 10762.</title>
        <authorList>
            <person name="Gradnigo J.S."/>
            <person name="Johnson N."/>
            <person name="Somerville G.A."/>
        </authorList>
    </citation>
    <scope>NUCLEOTIDE SEQUENCE [LARGE SCALE GENOMIC DNA]</scope>
    <source>
        <strain evidence="9">ATCC 10762 / DSM 40127 / CCM 3239 / JCM 4008 / LMG 5968 / NBRC 12843 / NCIMB 8234 / A-377</strain>
    </source>
</reference>
<evidence type="ECO:0000313" key="8">
    <source>
        <dbReference type="EMBL" id="OEV36814.1"/>
    </source>
</evidence>
<feature type="active site" description="Proton acceptor" evidence="5">
    <location>
        <position position="185"/>
    </location>
</feature>
<dbReference type="RefSeq" id="WP_030553053.1">
    <property type="nucleotide sequence ID" value="NZ_BMUB01000004.1"/>
</dbReference>
<dbReference type="OrthoDB" id="9804264at2"/>
<dbReference type="InterPro" id="IPR000653">
    <property type="entry name" value="DegT/StrS_aminotransferase"/>
</dbReference>
<dbReference type="Pfam" id="PF01041">
    <property type="entry name" value="DegT_DnrJ_EryC1"/>
    <property type="match status" value="1"/>
</dbReference>
<dbReference type="GeneID" id="97485361"/>
<reference evidence="8" key="3">
    <citation type="submission" date="2016-08" db="EMBL/GenBank/DDBJ databases">
        <title>Sequencing, Assembly and Comparative Genomics of S. aureofaciens ATCC 10762.</title>
        <authorList>
            <person name="Gradnigo J.S."/>
            <person name="Johnson N."/>
            <person name="Somerville G.A."/>
        </authorList>
    </citation>
    <scope>NUCLEOTIDE SEQUENCE [LARGE SCALE GENOMIC DNA]</scope>
    <source>
        <strain evidence="8">ATCC 10762</strain>
    </source>
</reference>
<proteinExistence type="inferred from homology"/>
<dbReference type="PANTHER" id="PTHR30244:SF34">
    <property type="entry name" value="DTDP-4-AMINO-4,6-DIDEOXYGALACTOSE TRANSAMINASE"/>
    <property type="match status" value="1"/>
</dbReference>
<dbReference type="SUPFAM" id="SSF53383">
    <property type="entry name" value="PLP-dependent transferases"/>
    <property type="match status" value="1"/>
</dbReference>
<keyword evidence="3 6" id="KW-0663">Pyridoxal phosphate</keyword>
<evidence type="ECO:0000313" key="7">
    <source>
        <dbReference type="EMBL" id="GGU70342.1"/>
    </source>
</evidence>
<dbReference type="EMBL" id="JPRF03000023">
    <property type="protein sequence ID" value="OEV36814.1"/>
    <property type="molecule type" value="Genomic_DNA"/>
</dbReference>
<reference evidence="7" key="5">
    <citation type="submission" date="2020-09" db="EMBL/GenBank/DDBJ databases">
        <authorList>
            <person name="Sun Q."/>
            <person name="Ohkuma M."/>
        </authorList>
    </citation>
    <scope>NUCLEOTIDE SEQUENCE</scope>
    <source>
        <strain evidence="7">JCM 4434</strain>
    </source>
</reference>
<dbReference type="InterPro" id="IPR015422">
    <property type="entry name" value="PyrdxlP-dep_Trfase_small"/>
</dbReference>
<dbReference type="EMBL" id="BMUB01000004">
    <property type="protein sequence ID" value="GGU70342.1"/>
    <property type="molecule type" value="Genomic_DNA"/>
</dbReference>
<evidence type="ECO:0000256" key="4">
    <source>
        <dbReference type="ARBA" id="ARBA00038398"/>
    </source>
</evidence>
<protein>
    <submittedName>
        <fullName evidence="8">Aminotransferase DegT</fullName>
    </submittedName>
    <submittedName>
        <fullName evidence="7">Polysaccharide biosynthesis protein</fullName>
    </submittedName>
</protein>
<evidence type="ECO:0000256" key="2">
    <source>
        <dbReference type="ARBA" id="ARBA00022576"/>
    </source>
</evidence>
<evidence type="ECO:0000313" key="9">
    <source>
        <dbReference type="Proteomes" id="UP000037395"/>
    </source>
</evidence>
<accession>A0A8H9LNQ5</accession>
<evidence type="ECO:0000256" key="1">
    <source>
        <dbReference type="ARBA" id="ARBA00001933"/>
    </source>
</evidence>
<dbReference type="InterPro" id="IPR015421">
    <property type="entry name" value="PyrdxlP-dep_Trfase_major"/>
</dbReference>
<dbReference type="PIRSF" id="PIRSF000390">
    <property type="entry name" value="PLP_StrS"/>
    <property type="match status" value="1"/>
</dbReference>
<reference evidence="7 10" key="1">
    <citation type="journal article" date="2014" name="Int. J. Syst. Evol. Microbiol.">
        <title>Complete genome sequence of Corynebacterium casei LMG S-19264T (=DSM 44701T), isolated from a smear-ripened cheese.</title>
        <authorList>
            <consortium name="US DOE Joint Genome Institute (JGI-PGF)"/>
            <person name="Walter F."/>
            <person name="Albersmeier A."/>
            <person name="Kalinowski J."/>
            <person name="Ruckert C."/>
        </authorList>
    </citation>
    <scope>NUCLEOTIDE SEQUENCE [LARGE SCALE GENOMIC DNA]</scope>
    <source>
        <strain evidence="7 10">JCM 4434</strain>
    </source>
</reference>
<accession>A0A1E7N839</accession>
<sequence>MGVPAARIVFDENDRAAVADAVAEMLTTGALTLGPWTERFEQAFAAEHGASHAVAVSSGTAALEMILRTVDVRGRDVVVPAVTFYATAGAVVHAGGRPVFADVDPATLALSPETLAAALTPETAAVVLVHIGGLVTPEVDALRALCDQHGVPLVEDAAHAHGSSHDGRAAGTFGLAGAFSFYPTKVTTSGEGGMVLTESPELRDEARIYRDQGKGSFSTNHHVRLGYSWRMSELHAAVGAVHLRRLKEFIEARRAVARRYDSALAGLDGMEPVLEPPGSRGNYYKYVALLAPGVDRAAFKRAVAEEYGVRLSGEVYDLPLHLQPVLAPYRRGPLPVAEDVCARQVCLPVHSDMTEDETEQVIEAVSAVHRRLAG</sequence>
<comment type="caution">
    <text evidence="8">The sequence shown here is derived from an EMBL/GenBank/DDBJ whole genome shotgun (WGS) entry which is preliminary data.</text>
</comment>
<comment type="cofactor">
    <cofactor evidence="1">
        <name>pyridoxal 5'-phosphate</name>
        <dbReference type="ChEBI" id="CHEBI:597326"/>
    </cofactor>
</comment>
<dbReference type="Gene3D" id="3.90.1150.10">
    <property type="entry name" value="Aspartate Aminotransferase, domain 1"/>
    <property type="match status" value="1"/>
</dbReference>
<dbReference type="GO" id="GO:0008483">
    <property type="term" value="F:transaminase activity"/>
    <property type="evidence" value="ECO:0007669"/>
    <property type="project" value="UniProtKB-KW"/>
</dbReference>
<evidence type="ECO:0000256" key="6">
    <source>
        <dbReference type="PIRSR" id="PIRSR000390-2"/>
    </source>
</evidence>
<comment type="similarity">
    <text evidence="4">Belongs to the DegT/DnrJ/EryC1 family. L-glutamine:2-deoxy-scyllo-inosose/scyllo-inosose aminotransferase subfamily.</text>
</comment>
<evidence type="ECO:0000256" key="3">
    <source>
        <dbReference type="ARBA" id="ARBA00022898"/>
    </source>
</evidence>
<dbReference type="CDD" id="cd00616">
    <property type="entry name" value="AHBA_syn"/>
    <property type="match status" value="1"/>
</dbReference>
<feature type="modified residue" description="N6-(pyridoxal phosphate)lysine" evidence="6">
    <location>
        <position position="185"/>
    </location>
</feature>
<keyword evidence="9" id="KW-1185">Reference proteome</keyword>
<keyword evidence="8" id="KW-0808">Transferase</keyword>
<dbReference type="Proteomes" id="UP000037395">
    <property type="component" value="Unassembled WGS sequence"/>
</dbReference>
<dbReference type="KEGG" id="kau:B6264_29170"/>
<dbReference type="Proteomes" id="UP000610124">
    <property type="component" value="Unassembled WGS sequence"/>
</dbReference>
<dbReference type="PANTHER" id="PTHR30244">
    <property type="entry name" value="TRANSAMINASE"/>
    <property type="match status" value="1"/>
</dbReference>
<organism evidence="8 9">
    <name type="scientific">Kitasatospora aureofaciens</name>
    <name type="common">Streptomyces aureofaciens</name>
    <dbReference type="NCBI Taxonomy" id="1894"/>
    <lineage>
        <taxon>Bacteria</taxon>
        <taxon>Bacillati</taxon>
        <taxon>Actinomycetota</taxon>
        <taxon>Actinomycetes</taxon>
        <taxon>Kitasatosporales</taxon>
        <taxon>Streptomycetaceae</taxon>
        <taxon>Kitasatospora</taxon>
    </lineage>
</organism>
<dbReference type="Gene3D" id="3.40.640.10">
    <property type="entry name" value="Type I PLP-dependent aspartate aminotransferase-like (Major domain)"/>
    <property type="match status" value="1"/>
</dbReference>
<keyword evidence="2 8" id="KW-0032">Aminotransferase</keyword>
<name>A0A1E7N839_KITAU</name>
<reference evidence="8 9" key="2">
    <citation type="submission" date="2014-07" db="EMBL/GenBank/DDBJ databases">
        <authorList>
            <person name="Zhang J.E."/>
            <person name="Yang H."/>
            <person name="Guo J."/>
            <person name="Deng Z."/>
            <person name="Luo H."/>
            <person name="Luo M."/>
            <person name="Zhao B."/>
        </authorList>
    </citation>
    <scope>NUCLEOTIDE SEQUENCE [LARGE SCALE GENOMIC DNA]</scope>
    <source>
        <strain evidence="8">ATCC 10762</strain>
        <strain evidence="9">ATCC 10762 / DSM 40127 / CCM 3239 / JCM 4008 / LMG 5968 / NBRC 12843 / NCIMB 8234 / A-377</strain>
    </source>
</reference>